<evidence type="ECO:0000256" key="6">
    <source>
        <dbReference type="ARBA" id="ARBA00022781"/>
    </source>
</evidence>
<evidence type="ECO:0000313" key="12">
    <source>
        <dbReference type="EMBL" id="GLD49314.1"/>
    </source>
</evidence>
<gene>
    <name evidence="12" type="ORF">AKAME5_000312600</name>
</gene>
<evidence type="ECO:0000256" key="8">
    <source>
        <dbReference type="ARBA" id="ARBA00023065"/>
    </source>
</evidence>
<dbReference type="InterPro" id="IPR004878">
    <property type="entry name" value="Otopetrin"/>
</dbReference>
<feature type="transmembrane region" description="Helical" evidence="11">
    <location>
        <begin position="438"/>
        <end position="459"/>
    </location>
</feature>
<keyword evidence="3" id="KW-0813">Transport</keyword>
<evidence type="ECO:0000256" key="4">
    <source>
        <dbReference type="ARBA" id="ARBA00022475"/>
    </source>
</evidence>
<feature type="transmembrane region" description="Helical" evidence="11">
    <location>
        <begin position="465"/>
        <end position="488"/>
    </location>
</feature>
<protein>
    <submittedName>
        <fullName evidence="12">Otopetrin-2-like protein</fullName>
    </submittedName>
</protein>
<sequence>MRQRSAVGAGVLRPVSYGIVARNLPFGRKDIMKTVAQQMFRTCNKLFSRKTPNDVVEAHPSNIETAAQLENIQHLPSPSCPPSAEAMREGVHHVEVVMERAHHGGGWLLSGIICINILILGCALVSGSAFRSVAITAVHRQIFLIILLLLTMLWMVFYMAFTSRKDQAVSFKDSHAGPVWLKVGLVLFGLLSLLMDVFKIANYVGYLHCDSAVKVAFPVVQAVFLFVQTYFLWVHAKDCVQIHTNFTRCGLTLTLSTNLVVWMAAVTEESIHQTEIPDFNFSVTHKMYRASYSDKKCKCSHSACDTFKEAFYYLYPFNIEYSLFASAMAYVMWKNVGRLAEDHNHHNVKFRPKDVCLGPLTGILLVVAGLVTFIVYELDILEEDKKRRNKALLIHFIMNIVIVSLMSISAAIGCIVYRLDRREHVSEKNPTRSLDMGLLVGASMGQFIISYFTIVALVATGARGYLNALSLAWAVLTVLQLGLQNYFIIEGLHREPFHVMQEAALHTNAHALQEHMEMSIVMESNKSSYFLTSATDEPNWKRRALKEVCAFLLFANIILWIMPAFGARPQFDHPMEIKFYNFTMWAAIVNIGLPFGIFYRMHSVASLFEVYLIS</sequence>
<evidence type="ECO:0000256" key="9">
    <source>
        <dbReference type="ARBA" id="ARBA00023136"/>
    </source>
</evidence>
<evidence type="ECO:0000256" key="2">
    <source>
        <dbReference type="ARBA" id="ARBA00006513"/>
    </source>
</evidence>
<comment type="similarity">
    <text evidence="2">Belongs to the otopetrin family.</text>
</comment>
<dbReference type="PANTHER" id="PTHR21522:SF35">
    <property type="entry name" value="PROTON CHANNEL OTOP2"/>
    <property type="match status" value="1"/>
</dbReference>
<dbReference type="GO" id="GO:0015252">
    <property type="term" value="F:proton channel activity"/>
    <property type="evidence" value="ECO:0007669"/>
    <property type="project" value="InterPro"/>
</dbReference>
<proteinExistence type="inferred from homology"/>
<keyword evidence="10" id="KW-0407">Ion channel</keyword>
<keyword evidence="7 11" id="KW-1133">Transmembrane helix</keyword>
<organism evidence="12 13">
    <name type="scientific">Lates japonicus</name>
    <name type="common">Japanese lates</name>
    <dbReference type="NCBI Taxonomy" id="270547"/>
    <lineage>
        <taxon>Eukaryota</taxon>
        <taxon>Metazoa</taxon>
        <taxon>Chordata</taxon>
        <taxon>Craniata</taxon>
        <taxon>Vertebrata</taxon>
        <taxon>Euteleostomi</taxon>
        <taxon>Actinopterygii</taxon>
        <taxon>Neopterygii</taxon>
        <taxon>Teleostei</taxon>
        <taxon>Neoteleostei</taxon>
        <taxon>Acanthomorphata</taxon>
        <taxon>Carangaria</taxon>
        <taxon>Carangaria incertae sedis</taxon>
        <taxon>Centropomidae</taxon>
        <taxon>Lates</taxon>
    </lineage>
</organism>
<feature type="transmembrane region" description="Helical" evidence="11">
    <location>
        <begin position="354"/>
        <end position="376"/>
    </location>
</feature>
<evidence type="ECO:0000256" key="1">
    <source>
        <dbReference type="ARBA" id="ARBA00004651"/>
    </source>
</evidence>
<name>A0AAD3M891_LATJO</name>
<dbReference type="PANTHER" id="PTHR21522">
    <property type="entry name" value="PROTON CHANNEL OTOP"/>
    <property type="match status" value="1"/>
</dbReference>
<feature type="transmembrane region" description="Helical" evidence="11">
    <location>
        <begin position="310"/>
        <end position="333"/>
    </location>
</feature>
<keyword evidence="5 11" id="KW-0812">Transmembrane</keyword>
<accession>A0AAD3M891</accession>
<keyword evidence="4" id="KW-1003">Cell membrane</keyword>
<feature type="transmembrane region" description="Helical" evidence="11">
    <location>
        <begin position="179"/>
        <end position="195"/>
    </location>
</feature>
<dbReference type="Proteomes" id="UP001279410">
    <property type="component" value="Unassembled WGS sequence"/>
</dbReference>
<dbReference type="AlphaFoldDB" id="A0AAD3M891"/>
<feature type="transmembrane region" description="Helical" evidence="11">
    <location>
        <begin position="548"/>
        <end position="567"/>
    </location>
</feature>
<dbReference type="Pfam" id="PF03189">
    <property type="entry name" value="Otopetrin"/>
    <property type="match status" value="3"/>
</dbReference>
<dbReference type="EMBL" id="BRZM01000007">
    <property type="protein sequence ID" value="GLD49314.1"/>
    <property type="molecule type" value="Genomic_DNA"/>
</dbReference>
<evidence type="ECO:0000256" key="5">
    <source>
        <dbReference type="ARBA" id="ARBA00022692"/>
    </source>
</evidence>
<feature type="transmembrane region" description="Helical" evidence="11">
    <location>
        <begin position="107"/>
        <end position="130"/>
    </location>
</feature>
<dbReference type="GO" id="GO:0005886">
    <property type="term" value="C:plasma membrane"/>
    <property type="evidence" value="ECO:0007669"/>
    <property type="project" value="UniProtKB-SubCell"/>
</dbReference>
<comment type="subcellular location">
    <subcellularLocation>
        <location evidence="1">Cell membrane</location>
        <topology evidence="1">Multi-pass membrane protein</topology>
    </subcellularLocation>
</comment>
<evidence type="ECO:0000256" key="3">
    <source>
        <dbReference type="ARBA" id="ARBA00022448"/>
    </source>
</evidence>
<keyword evidence="6" id="KW-0375">Hydrogen ion transport</keyword>
<feature type="transmembrane region" description="Helical" evidence="11">
    <location>
        <begin position="142"/>
        <end position="159"/>
    </location>
</feature>
<feature type="transmembrane region" description="Helical" evidence="11">
    <location>
        <begin position="579"/>
        <end position="599"/>
    </location>
</feature>
<keyword evidence="13" id="KW-1185">Reference proteome</keyword>
<evidence type="ECO:0000256" key="7">
    <source>
        <dbReference type="ARBA" id="ARBA00022989"/>
    </source>
</evidence>
<evidence type="ECO:0000256" key="11">
    <source>
        <dbReference type="SAM" id="Phobius"/>
    </source>
</evidence>
<feature type="transmembrane region" description="Helical" evidence="11">
    <location>
        <begin position="396"/>
        <end position="417"/>
    </location>
</feature>
<keyword evidence="8" id="KW-0406">Ion transport</keyword>
<comment type="caution">
    <text evidence="12">The sequence shown here is derived from an EMBL/GenBank/DDBJ whole genome shotgun (WGS) entry which is preliminary data.</text>
</comment>
<evidence type="ECO:0000313" key="13">
    <source>
        <dbReference type="Proteomes" id="UP001279410"/>
    </source>
</evidence>
<keyword evidence="9 11" id="KW-0472">Membrane</keyword>
<reference evidence="12" key="1">
    <citation type="submission" date="2022-08" db="EMBL/GenBank/DDBJ databases">
        <title>Genome sequencing of akame (Lates japonicus).</title>
        <authorList>
            <person name="Hashiguchi Y."/>
            <person name="Takahashi H."/>
        </authorList>
    </citation>
    <scope>NUCLEOTIDE SEQUENCE</scope>
    <source>
        <strain evidence="12">Kochi</strain>
    </source>
</reference>
<evidence type="ECO:0000256" key="10">
    <source>
        <dbReference type="ARBA" id="ARBA00023303"/>
    </source>
</evidence>
<feature type="transmembrane region" description="Helical" evidence="11">
    <location>
        <begin position="215"/>
        <end position="234"/>
    </location>
</feature>